<feature type="compositionally biased region" description="Gly residues" evidence="1">
    <location>
        <begin position="60"/>
        <end position="82"/>
    </location>
</feature>
<proteinExistence type="predicted"/>
<dbReference type="EMBL" id="BOOC01000033">
    <property type="protein sequence ID" value="GIH42852.1"/>
    <property type="molecule type" value="Genomic_DNA"/>
</dbReference>
<accession>A0ABQ4G6Z8</accession>
<keyword evidence="5" id="KW-1185">Reference proteome</keyword>
<dbReference type="Proteomes" id="UP000603904">
    <property type="component" value="Unassembled WGS sequence"/>
</dbReference>
<protein>
    <recommendedName>
        <fullName evidence="3">DUF4396 domain-containing protein</fullName>
    </recommendedName>
</protein>
<name>A0ABQ4G6Z8_9ACTN</name>
<reference evidence="4 5" key="1">
    <citation type="submission" date="2021-01" db="EMBL/GenBank/DDBJ databases">
        <title>Whole genome shotgun sequence of Microbispora corallina NBRC 16416.</title>
        <authorList>
            <person name="Komaki H."/>
            <person name="Tamura T."/>
        </authorList>
    </citation>
    <scope>NUCLEOTIDE SEQUENCE [LARGE SCALE GENOMIC DNA]</scope>
    <source>
        <strain evidence="4 5">NBRC 16416</strain>
    </source>
</reference>
<keyword evidence="2" id="KW-0472">Membrane</keyword>
<feature type="region of interest" description="Disordered" evidence="1">
    <location>
        <begin position="1"/>
        <end position="87"/>
    </location>
</feature>
<keyword evidence="2" id="KW-0812">Transmembrane</keyword>
<feature type="compositionally biased region" description="Basic and acidic residues" evidence="1">
    <location>
        <begin position="50"/>
        <end position="59"/>
    </location>
</feature>
<feature type="transmembrane region" description="Helical" evidence="2">
    <location>
        <begin position="156"/>
        <end position="175"/>
    </location>
</feature>
<evidence type="ECO:0000256" key="2">
    <source>
        <dbReference type="SAM" id="Phobius"/>
    </source>
</evidence>
<dbReference type="RefSeq" id="WP_204060026.1">
    <property type="nucleotide sequence ID" value="NZ_BAAAGP010000022.1"/>
</dbReference>
<comment type="caution">
    <text evidence="4">The sequence shown here is derived from an EMBL/GenBank/DDBJ whole genome shotgun (WGS) entry which is preliminary data.</text>
</comment>
<sequence>MSDFRRPGHDARARHDQDGHDEHPAPGGADHARRSGHAEHAAHAPGGHGTDGHGAEGHGGRGPGGHAGHGSGGHAGHGPGGHGGHDGHSATWGVAAAATLHCLTGCAIGEVLGMVIATTLGWGNVPSVVLAIVLAFFFGYALTLRGLRRAGVDWRTAVRLAVAADTLSILVMEIVDNTVVVAIPGAMAAGLADWLFWGSLAVSLAVAFIVTTPVNKWVIGRGRGHAVVHAYH</sequence>
<dbReference type="Pfam" id="PF14342">
    <property type="entry name" value="DUF4396"/>
    <property type="match status" value="1"/>
</dbReference>
<feature type="transmembrane region" description="Helical" evidence="2">
    <location>
        <begin position="92"/>
        <end position="117"/>
    </location>
</feature>
<feature type="transmembrane region" description="Helical" evidence="2">
    <location>
        <begin position="123"/>
        <end position="144"/>
    </location>
</feature>
<evidence type="ECO:0000256" key="1">
    <source>
        <dbReference type="SAM" id="MobiDB-lite"/>
    </source>
</evidence>
<feature type="transmembrane region" description="Helical" evidence="2">
    <location>
        <begin position="195"/>
        <end position="214"/>
    </location>
</feature>
<keyword evidence="2" id="KW-1133">Transmembrane helix</keyword>
<organism evidence="4 5">
    <name type="scientific">Microbispora corallina</name>
    <dbReference type="NCBI Taxonomy" id="83302"/>
    <lineage>
        <taxon>Bacteria</taxon>
        <taxon>Bacillati</taxon>
        <taxon>Actinomycetota</taxon>
        <taxon>Actinomycetes</taxon>
        <taxon>Streptosporangiales</taxon>
        <taxon>Streptosporangiaceae</taxon>
        <taxon>Microbispora</taxon>
    </lineage>
</organism>
<dbReference type="InterPro" id="IPR025509">
    <property type="entry name" value="DUF4396"/>
</dbReference>
<gene>
    <name evidence="4" type="ORF">Mco01_58520</name>
</gene>
<evidence type="ECO:0000313" key="4">
    <source>
        <dbReference type="EMBL" id="GIH42852.1"/>
    </source>
</evidence>
<evidence type="ECO:0000313" key="5">
    <source>
        <dbReference type="Proteomes" id="UP000603904"/>
    </source>
</evidence>
<evidence type="ECO:0000259" key="3">
    <source>
        <dbReference type="Pfam" id="PF14342"/>
    </source>
</evidence>
<feature type="domain" description="DUF4396" evidence="3">
    <location>
        <begin position="91"/>
        <end position="223"/>
    </location>
</feature>
<feature type="compositionally biased region" description="Basic and acidic residues" evidence="1">
    <location>
        <begin position="1"/>
        <end position="42"/>
    </location>
</feature>